<dbReference type="InterPro" id="IPR013498">
    <property type="entry name" value="Topo_IA_Znf"/>
</dbReference>
<feature type="site" description="Interaction with DNA" evidence="10">
    <location>
        <position position="148"/>
    </location>
</feature>
<evidence type="ECO:0000256" key="3">
    <source>
        <dbReference type="ARBA" id="ARBA00022723"/>
    </source>
</evidence>
<dbReference type="eggNOG" id="COG0550">
    <property type="taxonomic scope" value="Bacteria"/>
</dbReference>
<dbReference type="InterPro" id="IPR000380">
    <property type="entry name" value="Topo_IA"/>
</dbReference>
<dbReference type="EMBL" id="CP001034">
    <property type="protein sequence ID" value="ACB84964.1"/>
    <property type="molecule type" value="Genomic_DNA"/>
</dbReference>
<evidence type="ECO:0000256" key="10">
    <source>
        <dbReference type="HAMAP-Rule" id="MF_00952"/>
    </source>
</evidence>
<keyword evidence="6" id="KW-0460">Magnesium</keyword>
<evidence type="ECO:0000256" key="9">
    <source>
        <dbReference type="ARBA" id="ARBA00023235"/>
    </source>
</evidence>
<dbReference type="PRINTS" id="PR00417">
    <property type="entry name" value="PRTPISMRASEI"/>
</dbReference>
<feature type="site" description="Interaction with DNA" evidence="10">
    <location>
        <position position="139"/>
    </location>
</feature>
<dbReference type="Gene3D" id="3.40.50.140">
    <property type="match status" value="1"/>
</dbReference>
<dbReference type="InterPro" id="IPR013826">
    <property type="entry name" value="Topo_IA_cen_sub3"/>
</dbReference>
<dbReference type="Gene3D" id="1.10.460.10">
    <property type="entry name" value="Topoisomerase I, domain 2"/>
    <property type="match status" value="1"/>
</dbReference>
<dbReference type="GO" id="GO:0003917">
    <property type="term" value="F:DNA topoisomerase type I (single strand cut, ATP-independent) activity"/>
    <property type="evidence" value="ECO:0007669"/>
    <property type="project" value="UniProtKB-UniRule"/>
</dbReference>
<dbReference type="CDD" id="cd03363">
    <property type="entry name" value="TOPRIM_TopoIA_TopoI"/>
    <property type="match status" value="1"/>
</dbReference>
<dbReference type="PROSITE" id="PS50880">
    <property type="entry name" value="TOPRIM"/>
    <property type="match status" value="1"/>
</dbReference>
<evidence type="ECO:0000259" key="13">
    <source>
        <dbReference type="PROSITE" id="PS52039"/>
    </source>
</evidence>
<reference evidence="14 15" key="1">
    <citation type="submission" date="2008-04" db="EMBL/GenBank/DDBJ databases">
        <title>Complete sequence of chromosome of Natranaerobius thermophilus JW/NM-WN-LF.</title>
        <authorList>
            <consortium name="US DOE Joint Genome Institute"/>
            <person name="Copeland A."/>
            <person name="Lucas S."/>
            <person name="Lapidus A."/>
            <person name="Glavina del Rio T."/>
            <person name="Dalin E."/>
            <person name="Tice H."/>
            <person name="Bruce D."/>
            <person name="Goodwin L."/>
            <person name="Pitluck S."/>
            <person name="Chertkov O."/>
            <person name="Brettin T."/>
            <person name="Detter J.C."/>
            <person name="Han C."/>
            <person name="Kuske C.R."/>
            <person name="Schmutz J."/>
            <person name="Larimer F."/>
            <person name="Land M."/>
            <person name="Hauser L."/>
            <person name="Kyrpides N."/>
            <person name="Lykidis A."/>
            <person name="Mesbah N.M."/>
            <person name="Wiegel J."/>
        </authorList>
    </citation>
    <scope>NUCLEOTIDE SEQUENCE [LARGE SCALE GENOMIC DNA]</scope>
    <source>
        <strain evidence="15">ATCC BAA-1301 / DSM 18059 / JW/NM-WN-LF</strain>
    </source>
</reference>
<dbReference type="Gene3D" id="1.10.290.10">
    <property type="entry name" value="Topoisomerase I, domain 4"/>
    <property type="match status" value="1"/>
</dbReference>
<dbReference type="CDD" id="cd00186">
    <property type="entry name" value="TOP1Ac"/>
    <property type="match status" value="1"/>
</dbReference>
<feature type="domain" description="Topo IA-type catalytic" evidence="13">
    <location>
        <begin position="129"/>
        <end position="554"/>
    </location>
</feature>
<feature type="region of interest" description="Interaction with DNA" evidence="10">
    <location>
        <begin position="163"/>
        <end position="168"/>
    </location>
</feature>
<dbReference type="InterPro" id="IPR013497">
    <property type="entry name" value="Topo_IA_cen"/>
</dbReference>
<dbReference type="EC" id="5.6.2.1" evidence="10"/>
<proteinExistence type="inferred from homology"/>
<comment type="caution">
    <text evidence="10">Lacks conserved residue(s) required for the propagation of feature annotation.</text>
</comment>
<evidence type="ECO:0000256" key="4">
    <source>
        <dbReference type="ARBA" id="ARBA00022771"/>
    </source>
</evidence>
<keyword evidence="15" id="KW-1185">Reference proteome</keyword>
<dbReference type="Pfam" id="PF01131">
    <property type="entry name" value="Topoisom_bac"/>
    <property type="match status" value="1"/>
</dbReference>
<dbReference type="InterPro" id="IPR006171">
    <property type="entry name" value="TOPRIM_dom"/>
</dbReference>
<dbReference type="Pfam" id="PF01751">
    <property type="entry name" value="Toprim"/>
    <property type="match status" value="1"/>
</dbReference>
<sequence length="695" mass="79864">MASNLVIVESPAKAQTIKRYLGKQYKVKASMGHLIDLPKSQMGIEINEVFKPKYITIRGKGKILSELKKEAKKADRVYLAGDPDREGEAICWHLGRALGIDEDEHCRVEFNEITKDAIKAAFKEPRKIAYNLVNAQQARRVLDRLVGYNISPILWKKVRKGLSAGRVQSVAVRLICDREQEIKEFVPEEYWTLIAQFSKDGEKFEGKLQEVDGKKAEIPNEERMNEILSKLENATYKVHKVEKKERKRNPNPPFITSTLQQDAYRRLGFSARRTMRTAQQLYEGIKVSGEGHVGLITYLRTDSTRISQSALTAAKEYILEEYGEDYYPGKPRTFKGGKGSQDAHECIRPTRTDLSPEKIKSALSNDQFKLYKLIWNRFIASQMAPAKYDTVAADIYAAGTMKFRARGSQLKFPGFLALGHEDQDKDEILPELKQDDLLDLEELQPNQHFTQPPPRYSEASLVKTLEKEGIGRPSTYAPIIETIQTKGYVIQEEKRLYPTQLGEIVVEQLKEFFPDVLDVDFTAEVEQGLDKIEDGEKDWQEFLYEFYEPFEKQVKTAEEEMKKIELEEEQTDVECEKCGSYMVVKHGRYGKFLACPNFPDCKNTKSFVKELNVECPKCQGTIVERKSKKGRKFLGCNNYPDCDFITWYKPVEGKKCPKCESFLVQRGKKNKYYQCSHPDCDYSADAVEEQEEKQS</sequence>
<dbReference type="STRING" id="457570.Nther_1381"/>
<dbReference type="GO" id="GO:0008270">
    <property type="term" value="F:zinc ion binding"/>
    <property type="evidence" value="ECO:0007669"/>
    <property type="project" value="UniProtKB-KW"/>
</dbReference>
<keyword evidence="9 10" id="KW-0413">Isomerase</keyword>
<keyword evidence="5" id="KW-0862">Zinc</keyword>
<comment type="subunit">
    <text evidence="10">Monomer.</text>
</comment>
<feature type="site" description="Interaction with DNA" evidence="10">
    <location>
        <position position="33"/>
    </location>
</feature>
<dbReference type="OrthoDB" id="9804262at2"/>
<keyword evidence="4" id="KW-0863">Zinc-finger</keyword>
<feature type="site" description="Interaction with DNA" evidence="10">
    <location>
        <position position="155"/>
    </location>
</feature>
<evidence type="ECO:0000256" key="11">
    <source>
        <dbReference type="SAM" id="Coils"/>
    </source>
</evidence>
<feature type="site" description="Interaction with DNA" evidence="10">
    <location>
        <position position="140"/>
    </location>
</feature>
<reference evidence="14 15" key="2">
    <citation type="journal article" date="2011" name="J. Bacteriol.">
        <title>Complete genome sequence of the anaerobic, halophilic alkalithermophile Natranaerobius thermophilus JW/NM-WN-LF.</title>
        <authorList>
            <person name="Zhao B."/>
            <person name="Mesbah N.M."/>
            <person name="Dalin E."/>
            <person name="Goodwin L."/>
            <person name="Nolan M."/>
            <person name="Pitluck S."/>
            <person name="Chertkov O."/>
            <person name="Brettin T.S."/>
            <person name="Han J."/>
            <person name="Larimer F.W."/>
            <person name="Land M.L."/>
            <person name="Hauser L."/>
            <person name="Kyrpides N."/>
            <person name="Wiegel J."/>
        </authorList>
    </citation>
    <scope>NUCLEOTIDE SEQUENCE [LARGE SCALE GENOMIC DNA]</scope>
    <source>
        <strain evidence="15">ATCC BAA-1301 / DSM 18059 / JW/NM-WN-LF</strain>
    </source>
</reference>
<evidence type="ECO:0000256" key="8">
    <source>
        <dbReference type="ARBA" id="ARBA00023125"/>
    </source>
</evidence>
<dbReference type="InterPro" id="IPR023405">
    <property type="entry name" value="Topo_IA_core_domain"/>
</dbReference>
<feature type="site" description="Interaction with DNA" evidence="10">
    <location>
        <position position="300"/>
    </location>
</feature>
<feature type="coiled-coil region" evidence="11">
    <location>
        <begin position="547"/>
        <end position="574"/>
    </location>
</feature>
<dbReference type="HAMAP" id="MF_00952">
    <property type="entry name" value="Topoisom_1_prok"/>
    <property type="match status" value="1"/>
</dbReference>
<dbReference type="InterPro" id="IPR005733">
    <property type="entry name" value="TopoI_bac-type"/>
</dbReference>
<evidence type="ECO:0000256" key="5">
    <source>
        <dbReference type="ARBA" id="ARBA00022833"/>
    </source>
</evidence>
<evidence type="ECO:0000256" key="6">
    <source>
        <dbReference type="ARBA" id="ARBA00022842"/>
    </source>
</evidence>
<dbReference type="SMART" id="SM00493">
    <property type="entry name" value="TOPRIM"/>
    <property type="match status" value="1"/>
</dbReference>
<dbReference type="FunCoup" id="B2A333">
    <property type="interactions" value="287"/>
</dbReference>
<dbReference type="PANTHER" id="PTHR42785:SF1">
    <property type="entry name" value="DNA TOPOISOMERASE"/>
    <property type="match status" value="1"/>
</dbReference>
<evidence type="ECO:0000313" key="14">
    <source>
        <dbReference type="EMBL" id="ACB84964.1"/>
    </source>
</evidence>
<evidence type="ECO:0000256" key="1">
    <source>
        <dbReference type="ARBA" id="ARBA00000213"/>
    </source>
</evidence>
<feature type="site" description="Interaction with DNA" evidence="10">
    <location>
        <position position="143"/>
    </location>
</feature>
<keyword evidence="3" id="KW-0479">Metal-binding</keyword>
<organism evidence="14 15">
    <name type="scientific">Natranaerobius thermophilus (strain ATCC BAA-1301 / DSM 18059 / JW/NM-WN-LF)</name>
    <dbReference type="NCBI Taxonomy" id="457570"/>
    <lineage>
        <taxon>Bacteria</taxon>
        <taxon>Bacillati</taxon>
        <taxon>Bacillota</taxon>
        <taxon>Clostridia</taxon>
        <taxon>Natranaerobiales</taxon>
        <taxon>Natranaerobiaceae</taxon>
        <taxon>Natranaerobius</taxon>
    </lineage>
</organism>
<dbReference type="Gene3D" id="3.30.65.10">
    <property type="entry name" value="Bacterial Topoisomerase I, domain 1"/>
    <property type="match status" value="2"/>
</dbReference>
<dbReference type="SUPFAM" id="SSF57783">
    <property type="entry name" value="Zinc beta-ribbon"/>
    <property type="match status" value="2"/>
</dbReference>
<evidence type="ECO:0000256" key="2">
    <source>
        <dbReference type="ARBA" id="ARBA00009446"/>
    </source>
</evidence>
<dbReference type="InterPro" id="IPR013824">
    <property type="entry name" value="Topo_IA_cen_sub1"/>
</dbReference>
<dbReference type="InterPro" id="IPR013825">
    <property type="entry name" value="Topo_IA_cen_sub2"/>
</dbReference>
<dbReference type="RefSeq" id="WP_012447839.1">
    <property type="nucleotide sequence ID" value="NC_010718.1"/>
</dbReference>
<dbReference type="Gene3D" id="2.70.20.10">
    <property type="entry name" value="Topoisomerase I, domain 3"/>
    <property type="match status" value="1"/>
</dbReference>
<evidence type="ECO:0000313" key="15">
    <source>
        <dbReference type="Proteomes" id="UP000001683"/>
    </source>
</evidence>
<dbReference type="KEGG" id="nth:Nther_1381"/>
<dbReference type="InterPro" id="IPR034149">
    <property type="entry name" value="TOPRIM_TopoI"/>
</dbReference>
<dbReference type="InterPro" id="IPR028612">
    <property type="entry name" value="Topoisom_1_IA"/>
</dbReference>
<accession>B2A333</accession>
<dbReference type="PANTHER" id="PTHR42785">
    <property type="entry name" value="DNA TOPOISOMERASE, TYPE IA, CORE"/>
    <property type="match status" value="1"/>
</dbReference>
<name>B2A333_NATTJ</name>
<keyword evidence="11" id="KW-0175">Coiled coil</keyword>
<dbReference type="GO" id="GO:0003677">
    <property type="term" value="F:DNA binding"/>
    <property type="evidence" value="ECO:0007669"/>
    <property type="project" value="UniProtKB-KW"/>
</dbReference>
<dbReference type="InterPro" id="IPR003601">
    <property type="entry name" value="Topo_IA_2"/>
</dbReference>
<dbReference type="SUPFAM" id="SSF56712">
    <property type="entry name" value="Prokaryotic type I DNA topoisomerase"/>
    <property type="match status" value="1"/>
</dbReference>
<comment type="catalytic activity">
    <reaction evidence="1 10">
        <text>ATP-independent breakage of single-stranded DNA, followed by passage and rejoining.</text>
        <dbReference type="EC" id="5.6.2.1"/>
    </reaction>
</comment>
<dbReference type="GO" id="GO:0006265">
    <property type="term" value="P:DNA topological change"/>
    <property type="evidence" value="ECO:0007669"/>
    <property type="project" value="UniProtKB-UniRule"/>
</dbReference>
<feature type="active site" description="O-(5'-phospho-DNA)-tyrosine intermediate" evidence="10">
    <location>
        <position position="298"/>
    </location>
</feature>
<dbReference type="InterPro" id="IPR003602">
    <property type="entry name" value="Topo_IA_DNA-bd_dom"/>
</dbReference>
<dbReference type="NCBIfam" id="TIGR01051">
    <property type="entry name" value="topA_bact"/>
    <property type="match status" value="1"/>
</dbReference>
<evidence type="ECO:0000256" key="7">
    <source>
        <dbReference type="ARBA" id="ARBA00023029"/>
    </source>
</evidence>
<dbReference type="SMART" id="SM00437">
    <property type="entry name" value="TOP1Ac"/>
    <property type="match status" value="1"/>
</dbReference>
<keyword evidence="7 10" id="KW-0799">Topoisomerase</keyword>
<feature type="domain" description="Toprim" evidence="12">
    <location>
        <begin position="3"/>
        <end position="121"/>
    </location>
</feature>
<dbReference type="GO" id="GO:0005694">
    <property type="term" value="C:chromosome"/>
    <property type="evidence" value="ECO:0007669"/>
    <property type="project" value="InterPro"/>
</dbReference>
<dbReference type="PROSITE" id="PS52039">
    <property type="entry name" value="TOPO_IA_2"/>
    <property type="match status" value="1"/>
</dbReference>
<comment type="function">
    <text evidence="10">Releases the supercoiling and torsional tension of DNA, which is introduced during the DNA replication and transcription, by transiently cleaving and rejoining one strand of the DNA duplex. Introduces a single-strand break via transesterification at a target site in duplex DNA. The scissile phosphodiester is attacked by the catalytic tyrosine of the enzyme, resulting in the formation of a DNA-(5'-phosphotyrosyl)-enzyme intermediate and the expulsion of a 3'-OH DNA strand. The free DNA strand then undergoes passage around the unbroken strand, thus removing DNA supercoils. Finally, in the religation step, the DNA 3'-OH attacks the covalent intermediate to expel the active-site tyrosine and restore the DNA phosphodiester backbone.</text>
</comment>
<protein>
    <recommendedName>
        <fullName evidence="10">DNA topoisomerase 1</fullName>
        <ecNumber evidence="10">5.6.2.1</ecNumber>
    </recommendedName>
    <alternativeName>
        <fullName evidence="10">DNA topoisomerase I</fullName>
    </alternativeName>
</protein>
<keyword evidence="8 10" id="KW-0238">DNA-binding</keyword>
<comment type="similarity">
    <text evidence="2 10">Belongs to the type IA topoisomerase family.</text>
</comment>
<dbReference type="Proteomes" id="UP000001683">
    <property type="component" value="Chromosome"/>
</dbReference>
<dbReference type="InParanoid" id="B2A333"/>
<dbReference type="AlphaFoldDB" id="B2A333"/>
<dbReference type="SMART" id="SM00436">
    <property type="entry name" value="TOP1Bc"/>
    <property type="match status" value="1"/>
</dbReference>
<dbReference type="PROSITE" id="PS00396">
    <property type="entry name" value="TOPO_IA_1"/>
    <property type="match status" value="1"/>
</dbReference>
<gene>
    <name evidence="10" type="primary">topA</name>
    <name evidence="14" type="ordered locus">Nther_1381</name>
</gene>
<dbReference type="InterPro" id="IPR023406">
    <property type="entry name" value="Topo_IA_AS"/>
</dbReference>
<evidence type="ECO:0000259" key="12">
    <source>
        <dbReference type="PROSITE" id="PS50880"/>
    </source>
</evidence>
<dbReference type="HOGENOM" id="CLU_002929_4_3_9"/>
<dbReference type="Pfam" id="PF01396">
    <property type="entry name" value="Zn_ribbon_Top1"/>
    <property type="match status" value="3"/>
</dbReference>